<evidence type="ECO:0000259" key="8">
    <source>
        <dbReference type="PROSITE" id="PS50850"/>
    </source>
</evidence>
<comment type="subcellular location">
    <subcellularLocation>
        <location evidence="1">Membrane</location>
        <topology evidence="1">Multi-pass membrane protein</topology>
    </subcellularLocation>
</comment>
<feature type="transmembrane region" description="Helical" evidence="7">
    <location>
        <begin position="88"/>
        <end position="111"/>
    </location>
</feature>
<comment type="caution">
    <text evidence="9">The sequence shown here is derived from an EMBL/GenBank/DDBJ whole genome shotgun (WGS) entry which is preliminary data.</text>
</comment>
<evidence type="ECO:0000313" key="9">
    <source>
        <dbReference type="EMBL" id="KAJ4389580.1"/>
    </source>
</evidence>
<dbReference type="Gene3D" id="1.20.1720.10">
    <property type="entry name" value="Multidrug resistance protein D"/>
    <property type="match status" value="1"/>
</dbReference>
<keyword evidence="6 7" id="KW-0472">Membrane</keyword>
<feature type="transmembrane region" description="Helical" evidence="7">
    <location>
        <begin position="117"/>
        <end position="139"/>
    </location>
</feature>
<evidence type="ECO:0000256" key="4">
    <source>
        <dbReference type="ARBA" id="ARBA00022692"/>
    </source>
</evidence>
<name>A0A9W8YT25_9PEZI</name>
<evidence type="ECO:0000256" key="1">
    <source>
        <dbReference type="ARBA" id="ARBA00004141"/>
    </source>
</evidence>
<dbReference type="OrthoDB" id="10021397at2759"/>
<dbReference type="Pfam" id="PF07690">
    <property type="entry name" value="MFS_1"/>
    <property type="match status" value="1"/>
</dbReference>
<dbReference type="InterPro" id="IPR011701">
    <property type="entry name" value="MFS"/>
</dbReference>
<feature type="transmembrane region" description="Helical" evidence="7">
    <location>
        <begin position="223"/>
        <end position="243"/>
    </location>
</feature>
<evidence type="ECO:0000256" key="2">
    <source>
        <dbReference type="ARBA" id="ARBA00007520"/>
    </source>
</evidence>
<comment type="similarity">
    <text evidence="2">Belongs to the major facilitator superfamily. TCR/Tet family.</text>
</comment>
<evidence type="ECO:0000256" key="3">
    <source>
        <dbReference type="ARBA" id="ARBA00022448"/>
    </source>
</evidence>
<feature type="transmembrane region" description="Helical" evidence="7">
    <location>
        <begin position="362"/>
        <end position="381"/>
    </location>
</feature>
<evidence type="ECO:0000256" key="6">
    <source>
        <dbReference type="ARBA" id="ARBA00023136"/>
    </source>
</evidence>
<dbReference type="InterPro" id="IPR020846">
    <property type="entry name" value="MFS_dom"/>
</dbReference>
<sequence length="408" mass="43711">MTIITALVPLRKRPAVTGILMGFSQLGLIGGPLIGGSLTEYTTWRWCFWINLPIGGLSILVLILVHIPEQHHKAPVRIFLRSQHLMRTFDLGGALLLIPSVVMCLLALQFGGTTHPWASATVIGLFVGFGATAVLFVAWEWRVAGNDAMLPMALFQNRVVVASFLNTACVFGCTFIASYFLPIYFQSIQGSSPFTSGVHMLPGILSQMLMAVVSGLGVSKLGYYLPWAVSASVVMTIGSALIATWSTTTGIGKWIGYQVILGLGRGAALQQGMIALQNVLPNSQVAVGMAVMMFLQGLIGSVVISIANTIFDNSLLSEIRVGAPSANGEAVLAAGATSFRKIVTPEQLPGVLEAYAISFNRVFYLAVGLTAATFVTSWGLGWHDVREKKHRTDRVPSKVQTEKGDVTV</sequence>
<evidence type="ECO:0000256" key="7">
    <source>
        <dbReference type="SAM" id="Phobius"/>
    </source>
</evidence>
<feature type="domain" description="Major facilitator superfamily (MFS) profile" evidence="8">
    <location>
        <begin position="1"/>
        <end position="385"/>
    </location>
</feature>
<dbReference type="PANTHER" id="PTHR23501:SF193">
    <property type="entry name" value="MULTIDRUG TRANSPORTER, PUTATIVE (AFU_ORTHOLOGUE AFUA_8G00940)-RELATED"/>
    <property type="match status" value="1"/>
</dbReference>
<protein>
    <recommendedName>
        <fullName evidence="8">Major facilitator superfamily (MFS) profile domain-containing protein</fullName>
    </recommendedName>
</protein>
<dbReference type="EMBL" id="JAPEVB010000004">
    <property type="protein sequence ID" value="KAJ4389580.1"/>
    <property type="molecule type" value="Genomic_DNA"/>
</dbReference>
<feature type="transmembrane region" description="Helical" evidence="7">
    <location>
        <begin position="288"/>
        <end position="311"/>
    </location>
</feature>
<reference evidence="9" key="1">
    <citation type="submission" date="2022-10" db="EMBL/GenBank/DDBJ databases">
        <title>Tapping the CABI collections for fungal endophytes: first genome assemblies for Collariella, Neodidymelliopsis, Ascochyta clinopodiicola, Didymella pomorum, Didymosphaeria variabile, Neocosmospora piperis and Neocucurbitaria cava.</title>
        <authorList>
            <person name="Hill R."/>
        </authorList>
    </citation>
    <scope>NUCLEOTIDE SEQUENCE</scope>
    <source>
        <strain evidence="9">IMI 355082</strain>
    </source>
</reference>
<evidence type="ECO:0000256" key="5">
    <source>
        <dbReference type="ARBA" id="ARBA00022989"/>
    </source>
</evidence>
<keyword evidence="3" id="KW-0813">Transport</keyword>
<dbReference type="FunFam" id="1.20.1250.20:FF:000196">
    <property type="entry name" value="MFS toxin efflux pump (AflT)"/>
    <property type="match status" value="1"/>
</dbReference>
<keyword evidence="10" id="KW-1185">Reference proteome</keyword>
<dbReference type="GO" id="GO:0022857">
    <property type="term" value="F:transmembrane transporter activity"/>
    <property type="evidence" value="ECO:0007669"/>
    <property type="project" value="InterPro"/>
</dbReference>
<proteinExistence type="inferred from homology"/>
<evidence type="ECO:0000313" key="10">
    <source>
        <dbReference type="Proteomes" id="UP001140453"/>
    </source>
</evidence>
<dbReference type="Gene3D" id="1.20.1250.20">
    <property type="entry name" value="MFS general substrate transporter like domains"/>
    <property type="match status" value="1"/>
</dbReference>
<dbReference type="PROSITE" id="PS50850">
    <property type="entry name" value="MFS"/>
    <property type="match status" value="1"/>
</dbReference>
<dbReference type="SUPFAM" id="SSF103473">
    <property type="entry name" value="MFS general substrate transporter"/>
    <property type="match status" value="1"/>
</dbReference>
<organism evidence="9 10">
    <name type="scientific">Gnomoniopsis smithogilvyi</name>
    <dbReference type="NCBI Taxonomy" id="1191159"/>
    <lineage>
        <taxon>Eukaryota</taxon>
        <taxon>Fungi</taxon>
        <taxon>Dikarya</taxon>
        <taxon>Ascomycota</taxon>
        <taxon>Pezizomycotina</taxon>
        <taxon>Sordariomycetes</taxon>
        <taxon>Sordariomycetidae</taxon>
        <taxon>Diaporthales</taxon>
        <taxon>Gnomoniaceae</taxon>
        <taxon>Gnomoniopsis</taxon>
    </lineage>
</organism>
<keyword evidence="4 7" id="KW-0812">Transmembrane</keyword>
<dbReference type="GO" id="GO:0005886">
    <property type="term" value="C:plasma membrane"/>
    <property type="evidence" value="ECO:0007669"/>
    <property type="project" value="TreeGrafter"/>
</dbReference>
<dbReference type="Proteomes" id="UP001140453">
    <property type="component" value="Unassembled WGS sequence"/>
</dbReference>
<accession>A0A9W8YT25</accession>
<keyword evidence="5 7" id="KW-1133">Transmembrane helix</keyword>
<feature type="transmembrane region" description="Helical" evidence="7">
    <location>
        <begin position="15"/>
        <end position="34"/>
    </location>
</feature>
<dbReference type="PANTHER" id="PTHR23501">
    <property type="entry name" value="MAJOR FACILITATOR SUPERFAMILY"/>
    <property type="match status" value="1"/>
</dbReference>
<feature type="transmembrane region" description="Helical" evidence="7">
    <location>
        <begin position="197"/>
        <end position="216"/>
    </location>
</feature>
<dbReference type="InterPro" id="IPR036259">
    <property type="entry name" value="MFS_trans_sf"/>
</dbReference>
<dbReference type="AlphaFoldDB" id="A0A9W8YT25"/>
<gene>
    <name evidence="9" type="ORF">N0V93_007051</name>
</gene>
<feature type="transmembrane region" description="Helical" evidence="7">
    <location>
        <begin position="159"/>
        <end position="185"/>
    </location>
</feature>
<feature type="transmembrane region" description="Helical" evidence="7">
    <location>
        <begin position="46"/>
        <end position="67"/>
    </location>
</feature>